<accession>A0A8A1M8Q3</accession>
<protein>
    <submittedName>
        <fullName evidence="1">Uncharacterized protein</fullName>
    </submittedName>
</protein>
<name>A0A8A1M8Q3_AJECA</name>
<dbReference type="Proteomes" id="UP000663671">
    <property type="component" value="Chromosome 7"/>
</dbReference>
<gene>
    <name evidence="1" type="ORF">I7I51_02651</name>
</gene>
<dbReference type="AlphaFoldDB" id="A0A8A1M8Q3"/>
<dbReference type="VEuPathDB" id="FungiDB:I7I51_02651"/>
<organism evidence="1 2">
    <name type="scientific">Ajellomyces capsulatus</name>
    <name type="common">Darling's disease fungus</name>
    <name type="synonym">Histoplasma capsulatum</name>
    <dbReference type="NCBI Taxonomy" id="5037"/>
    <lineage>
        <taxon>Eukaryota</taxon>
        <taxon>Fungi</taxon>
        <taxon>Dikarya</taxon>
        <taxon>Ascomycota</taxon>
        <taxon>Pezizomycotina</taxon>
        <taxon>Eurotiomycetes</taxon>
        <taxon>Eurotiomycetidae</taxon>
        <taxon>Onygenales</taxon>
        <taxon>Ajellomycetaceae</taxon>
        <taxon>Histoplasma</taxon>
    </lineage>
</organism>
<evidence type="ECO:0000313" key="2">
    <source>
        <dbReference type="Proteomes" id="UP000663671"/>
    </source>
</evidence>
<dbReference type="EMBL" id="CP069112">
    <property type="protein sequence ID" value="QSS62908.1"/>
    <property type="molecule type" value="Genomic_DNA"/>
</dbReference>
<sequence length="180" mass="19838">MTEDVGFDLIPCDPADETLIAAAKEEFKAELNAASKASSKEGWVPVKTFGAKCDELFHHGVDLASNTFLARHCGSYLDAPKDTLIISMVSNDRQLPFWKLAPGKVLIFRPVDDELSEEAGFLRYIEGSHKISNMEEATRAQGKDIRVRLDQMLIMDGDSVIRWPKTGGGICILQGVLKKA</sequence>
<evidence type="ECO:0000313" key="1">
    <source>
        <dbReference type="EMBL" id="QSS62908.1"/>
    </source>
</evidence>
<dbReference type="OrthoDB" id="4176778at2759"/>
<reference evidence="1" key="1">
    <citation type="submission" date="2021-01" db="EMBL/GenBank/DDBJ databases">
        <title>Chromosome-level genome assembly of a human fungal pathogen reveals clustering of transcriptionally co-regulated genes.</title>
        <authorList>
            <person name="Voorhies M."/>
            <person name="Cohen S."/>
            <person name="Shea T.P."/>
            <person name="Petrus S."/>
            <person name="Munoz J.F."/>
            <person name="Poplawski S."/>
            <person name="Goldman W.E."/>
            <person name="Michael T."/>
            <person name="Cuomo C.A."/>
            <person name="Sil A."/>
            <person name="Beyhan S."/>
        </authorList>
    </citation>
    <scope>NUCLEOTIDE SEQUENCE</scope>
    <source>
        <strain evidence="1">WU24</strain>
    </source>
</reference>
<proteinExistence type="predicted"/>